<evidence type="ECO:0000256" key="3">
    <source>
        <dbReference type="ARBA" id="ARBA00022691"/>
    </source>
</evidence>
<evidence type="ECO:0000256" key="1">
    <source>
        <dbReference type="ARBA" id="ARBA00022603"/>
    </source>
</evidence>
<dbReference type="Proteomes" id="UP000433876">
    <property type="component" value="Unassembled WGS sequence"/>
</dbReference>
<keyword evidence="2" id="KW-0808">Transferase</keyword>
<dbReference type="InterPro" id="IPR029063">
    <property type="entry name" value="SAM-dependent_MTases_sf"/>
</dbReference>
<protein>
    <recommendedName>
        <fullName evidence="4">O-methyltransferase C-terminal domain-containing protein</fullName>
    </recommendedName>
</protein>
<dbReference type="VEuPathDB" id="FungiDB:SMAC_02096"/>
<accession>A0A8S8ZMN4</accession>
<dbReference type="GO" id="GO:0032259">
    <property type="term" value="P:methylation"/>
    <property type="evidence" value="ECO:0007669"/>
    <property type="project" value="UniProtKB-KW"/>
</dbReference>
<dbReference type="Pfam" id="PF00891">
    <property type="entry name" value="Methyltransf_2"/>
    <property type="match status" value="1"/>
</dbReference>
<evidence type="ECO:0000259" key="4">
    <source>
        <dbReference type="Pfam" id="PF00891"/>
    </source>
</evidence>
<evidence type="ECO:0000313" key="6">
    <source>
        <dbReference type="Proteomes" id="UP000433876"/>
    </source>
</evidence>
<dbReference type="Gene3D" id="3.40.50.150">
    <property type="entry name" value="Vaccinia Virus protein VP39"/>
    <property type="match status" value="1"/>
</dbReference>
<dbReference type="AlphaFoldDB" id="A0A8S8ZMN4"/>
<dbReference type="OMA" id="NDYMALR"/>
<proteinExistence type="predicted"/>
<gene>
    <name evidence="5" type="ORF">SMACR_02096</name>
</gene>
<feature type="domain" description="O-methyltransferase C-terminal" evidence="4">
    <location>
        <begin position="164"/>
        <end position="249"/>
    </location>
</feature>
<comment type="caution">
    <text evidence="5">The sequence shown here is derived from an EMBL/GenBank/DDBJ whole genome shotgun (WGS) entry which is preliminary data.</text>
</comment>
<dbReference type="InterPro" id="IPR001077">
    <property type="entry name" value="COMT_C"/>
</dbReference>
<dbReference type="PANTHER" id="PTHR43712">
    <property type="entry name" value="PUTATIVE (AFU_ORTHOLOGUE AFUA_4G14580)-RELATED"/>
    <property type="match status" value="1"/>
</dbReference>
<dbReference type="GO" id="GO:0008171">
    <property type="term" value="F:O-methyltransferase activity"/>
    <property type="evidence" value="ECO:0007669"/>
    <property type="project" value="InterPro"/>
</dbReference>
<keyword evidence="3" id="KW-0949">S-adenosyl-L-methionine</keyword>
<evidence type="ECO:0000313" key="5">
    <source>
        <dbReference type="EMBL" id="KAA8629635.1"/>
    </source>
</evidence>
<name>A0A8S8ZMN4_SORMA</name>
<dbReference type="PANTHER" id="PTHR43712:SF1">
    <property type="entry name" value="HYPOTHETICAL O-METHYLTRANSFERASE (EUROFUNG)-RELATED"/>
    <property type="match status" value="1"/>
</dbReference>
<keyword evidence="1" id="KW-0489">Methyltransferase</keyword>
<reference evidence="5 6" key="1">
    <citation type="submission" date="2017-07" db="EMBL/GenBank/DDBJ databases">
        <title>Genome sequence of the Sordaria macrospora wild type strain R19027.</title>
        <authorList>
            <person name="Nowrousian M."/>
            <person name="Teichert I."/>
            <person name="Kueck U."/>
        </authorList>
    </citation>
    <scope>NUCLEOTIDE SEQUENCE [LARGE SCALE GENOMIC DNA]</scope>
    <source>
        <strain evidence="5 6">R19027</strain>
        <tissue evidence="5">Mycelium</tissue>
    </source>
</reference>
<dbReference type="InterPro" id="IPR016461">
    <property type="entry name" value="COMT-like"/>
</dbReference>
<evidence type="ECO:0000256" key="2">
    <source>
        <dbReference type="ARBA" id="ARBA00022679"/>
    </source>
</evidence>
<dbReference type="SUPFAM" id="SSF53335">
    <property type="entry name" value="S-adenosyl-L-methionine-dependent methyltransferases"/>
    <property type="match status" value="1"/>
</dbReference>
<dbReference type="PROSITE" id="PS51683">
    <property type="entry name" value="SAM_OMT_II"/>
    <property type="match status" value="1"/>
</dbReference>
<dbReference type="EMBL" id="NMPR01000128">
    <property type="protein sequence ID" value="KAA8629635.1"/>
    <property type="molecule type" value="Genomic_DNA"/>
</dbReference>
<sequence>MKRLLRYYQAFNYIRQPADNQYGATTVTKSITGFALTSGAGLFYHMNAPTFMALPKFLAKNNYQNPNDISDCPFQVGHNTDLSLFPWFQQRPEMGPDFLNWMNSHCSDLPRFYDSYDIKQELWQNADADTILQAALSSKTKALLLTKKATPLPGFDGIGAQVHDFFTPQPLKGARAYYFRNVFHDWSNDICAKILANIRPAMAEDSVILIDEIVLSERGSIWRATQFDIAMLTLLGASDRTANEWHTVLAWDKPLATDEKMRACAWSRHAEMLPAVSKLVDMLKRYPDSSEPQDTALSLAFGDTFFGCKERHPENMVNVGQFVDALSGGSSADSAESIA</sequence>
<organism evidence="5 6">
    <name type="scientific">Sordaria macrospora</name>
    <dbReference type="NCBI Taxonomy" id="5147"/>
    <lineage>
        <taxon>Eukaryota</taxon>
        <taxon>Fungi</taxon>
        <taxon>Dikarya</taxon>
        <taxon>Ascomycota</taxon>
        <taxon>Pezizomycotina</taxon>
        <taxon>Sordariomycetes</taxon>
        <taxon>Sordariomycetidae</taxon>
        <taxon>Sordariales</taxon>
        <taxon>Sordariaceae</taxon>
        <taxon>Sordaria</taxon>
    </lineage>
</organism>